<evidence type="ECO:0000256" key="11">
    <source>
        <dbReference type="ARBA" id="ARBA00033245"/>
    </source>
</evidence>
<evidence type="ECO:0000256" key="7">
    <source>
        <dbReference type="ARBA" id="ARBA00022927"/>
    </source>
</evidence>
<proteinExistence type="inferred from homology"/>
<keyword evidence="8 13" id="KW-1133">Transmembrane helix</keyword>
<feature type="domain" description="Membrane insertase YidC N-terminal" evidence="16">
    <location>
        <begin position="101"/>
        <end position="367"/>
    </location>
</feature>
<evidence type="ECO:0000313" key="17">
    <source>
        <dbReference type="EMBL" id="RXG29793.1"/>
    </source>
</evidence>
<dbReference type="NCBIfam" id="TIGR03593">
    <property type="entry name" value="yidC_nterm"/>
    <property type="match status" value="1"/>
</dbReference>
<evidence type="ECO:0000256" key="12">
    <source>
        <dbReference type="ARBA" id="ARBA00033342"/>
    </source>
</evidence>
<dbReference type="Proteomes" id="UP000290037">
    <property type="component" value="Unassembled WGS sequence"/>
</dbReference>
<dbReference type="Pfam" id="PF02096">
    <property type="entry name" value="60KD_IMP"/>
    <property type="match status" value="1"/>
</dbReference>
<keyword evidence="6 13" id="KW-0812">Transmembrane</keyword>
<feature type="transmembrane region" description="Helical" evidence="13">
    <location>
        <begin position="493"/>
        <end position="519"/>
    </location>
</feature>
<keyword evidence="5 13" id="KW-1003">Cell membrane</keyword>
<dbReference type="GO" id="GO:0005886">
    <property type="term" value="C:plasma membrane"/>
    <property type="evidence" value="ECO:0007669"/>
    <property type="project" value="UniProtKB-SubCell"/>
</dbReference>
<dbReference type="PANTHER" id="PTHR12428:SF65">
    <property type="entry name" value="CYTOCHROME C OXIDASE ASSEMBLY PROTEIN COX18, MITOCHONDRIAL"/>
    <property type="match status" value="1"/>
</dbReference>
<accession>A0A1M5Z1H3</accession>
<dbReference type="InterPro" id="IPR019998">
    <property type="entry name" value="Membr_insert_YidC"/>
</dbReference>
<keyword evidence="20" id="KW-1185">Reference proteome</keyword>
<gene>
    <name evidence="13" type="primary">yidC</name>
    <name evidence="17" type="ORF">DSM01_1895</name>
    <name evidence="18" type="ORF">SAMN04487999_2618</name>
</gene>
<dbReference type="InterPro" id="IPR001708">
    <property type="entry name" value="YidC/ALB3/OXA1/COX18"/>
</dbReference>
<evidence type="ECO:0000256" key="3">
    <source>
        <dbReference type="ARBA" id="ARBA00015325"/>
    </source>
</evidence>
<evidence type="ECO:0000256" key="4">
    <source>
        <dbReference type="ARBA" id="ARBA00022448"/>
    </source>
</evidence>
<feature type="region of interest" description="Disordered" evidence="14">
    <location>
        <begin position="598"/>
        <end position="623"/>
    </location>
</feature>
<feature type="transmembrane region" description="Helical" evidence="13">
    <location>
        <begin position="540"/>
        <end position="557"/>
    </location>
</feature>
<comment type="subunit">
    <text evidence="13">Interacts with the Sec translocase complex via SecD. Specifically interacts with transmembrane segments of nascent integral membrane proteins during membrane integration.</text>
</comment>
<feature type="transmembrane region" description="Helical" evidence="13">
    <location>
        <begin position="371"/>
        <end position="396"/>
    </location>
</feature>
<dbReference type="NCBIfam" id="TIGR03592">
    <property type="entry name" value="yidC_oxa1_cterm"/>
    <property type="match status" value="1"/>
</dbReference>
<reference evidence="17 20" key="3">
    <citation type="submission" date="2018-07" db="EMBL/GenBank/DDBJ databases">
        <title>Leeuwenhoekiella genomics.</title>
        <authorList>
            <person name="Tahon G."/>
            <person name="Willems A."/>
        </authorList>
    </citation>
    <scope>NUCLEOTIDE SEQUENCE [LARGE SCALE GENOMIC DNA]</scope>
    <source>
        <strain evidence="17 20">LMG 24856</strain>
    </source>
</reference>
<evidence type="ECO:0000259" key="16">
    <source>
        <dbReference type="Pfam" id="PF14849"/>
    </source>
</evidence>
<sequence>MIMEEKKFDKQSMIGFLLIGAILLFMLWQNQPSDEELAAQKAQEEQVEAHEAAAEKASQTDAVVESTTPQNDSLALERYKATLGSFAYSATLPSATDDVTELENDVLALKVSNKGGFITEARLKNFKSYDSVPVYLIKDGNSRFNLTFSTTDNRTLNSENLYFEPSLSKEGENQVLSMKLKVSDSEYLEYRYTLKPDDYMMGFGIKTVGLQNVVNTSQPINLDWQLKGYRHAKSITYENRYTRLTYEYEEGDHDKLSQTGDDDAIETNVDWFNFRQHFFSSILLTDQPFDEVRFSSKNLVEDEEVDTVYTKQYAANMQLKPVNGELNYAMDFYYGPTDYQILNNYDRDIDEAMPLGWGIFGVINKYLIIPFFNFLIAYFPAGIAIILLTISIKLLLSPVQYKQYLSQGKMKVLRPEINEINEKYADNPMKKQQETMKLYSKAGASPLSGCIPGLLQIPVFYALFTFFPSAFALRHKSFLWADDLSSYDKIADLPFHIPFYGDHVSLFPILASIAIFIYMTMTTGQSMQQAQQPGMPNMKFLMYLSPIMMLFFFNNYASGLSLYYFISNLITIGIMLVIKNFILDEDKIHAKIATAKAKPKKKSKFSQKFSEMMEQAEKQQRNK</sequence>
<reference evidence="18" key="1">
    <citation type="submission" date="2016-11" db="EMBL/GenBank/DDBJ databases">
        <authorList>
            <person name="Jaros S."/>
            <person name="Januszkiewicz K."/>
            <person name="Wedrychowicz H."/>
        </authorList>
    </citation>
    <scope>NUCLEOTIDE SEQUENCE [LARGE SCALE GENOMIC DNA]</scope>
    <source>
        <strain evidence="18">DSM 19859</strain>
    </source>
</reference>
<dbReference type="PANTHER" id="PTHR12428">
    <property type="entry name" value="OXA1"/>
    <property type="match status" value="1"/>
</dbReference>
<dbReference type="InterPro" id="IPR047196">
    <property type="entry name" value="YidC_ALB_C"/>
</dbReference>
<feature type="compositionally biased region" description="Polar residues" evidence="14">
    <location>
        <begin position="59"/>
        <end position="69"/>
    </location>
</feature>
<feature type="compositionally biased region" description="Basic and acidic residues" evidence="14">
    <location>
        <begin position="43"/>
        <end position="54"/>
    </location>
</feature>
<evidence type="ECO:0000313" key="19">
    <source>
        <dbReference type="Proteomes" id="UP000184240"/>
    </source>
</evidence>
<feature type="domain" description="Membrane insertase YidC/Oxa/ALB C-terminal" evidence="15">
    <location>
        <begin position="382"/>
        <end position="579"/>
    </location>
</feature>
<dbReference type="CDD" id="cd20070">
    <property type="entry name" value="5TM_YidC_Alb3"/>
    <property type="match status" value="1"/>
</dbReference>
<name>A0A1M5Z1H3_9FLAO</name>
<dbReference type="InterPro" id="IPR028055">
    <property type="entry name" value="YidC/Oxa/ALB_C"/>
</dbReference>
<evidence type="ECO:0000256" key="9">
    <source>
        <dbReference type="ARBA" id="ARBA00023136"/>
    </source>
</evidence>
<evidence type="ECO:0000256" key="6">
    <source>
        <dbReference type="ARBA" id="ARBA00022692"/>
    </source>
</evidence>
<dbReference type="Proteomes" id="UP000184240">
    <property type="component" value="Unassembled WGS sequence"/>
</dbReference>
<dbReference type="STRING" id="573501.SAMN04487999_2618"/>
<keyword evidence="9 13" id="KW-0472">Membrane</keyword>
<dbReference type="InterPro" id="IPR038221">
    <property type="entry name" value="YidC_periplasmic_sf"/>
</dbReference>
<feature type="transmembrane region" description="Helical" evidence="13">
    <location>
        <begin position="454"/>
        <end position="473"/>
    </location>
</feature>
<keyword evidence="4 13" id="KW-0813">Transport</keyword>
<dbReference type="Pfam" id="PF14849">
    <property type="entry name" value="YidC_periplas"/>
    <property type="match status" value="1"/>
</dbReference>
<dbReference type="EMBL" id="QOVN01000003">
    <property type="protein sequence ID" value="RXG29793.1"/>
    <property type="molecule type" value="Genomic_DNA"/>
</dbReference>
<evidence type="ECO:0000256" key="5">
    <source>
        <dbReference type="ARBA" id="ARBA00022475"/>
    </source>
</evidence>
<dbReference type="PRINTS" id="PR00701">
    <property type="entry name" value="60KDINNERMP"/>
</dbReference>
<comment type="similarity">
    <text evidence="2 13">Belongs to the OXA1/ALB3/YidC family. Type 1 subfamily.</text>
</comment>
<dbReference type="AlphaFoldDB" id="A0A1M5Z1H3"/>
<protein>
    <recommendedName>
        <fullName evidence="3 13">Membrane protein insertase YidC</fullName>
    </recommendedName>
    <alternativeName>
        <fullName evidence="12 13">Foldase YidC</fullName>
    </alternativeName>
    <alternativeName>
        <fullName evidence="11 13">Membrane integrase YidC</fullName>
    </alternativeName>
    <alternativeName>
        <fullName evidence="13">Membrane protein YidC</fullName>
    </alternativeName>
</protein>
<comment type="subcellular location">
    <subcellularLocation>
        <location evidence="1">Cell inner membrane</location>
        <topology evidence="1">Multi-pass membrane protein</topology>
    </subcellularLocation>
    <subcellularLocation>
        <location evidence="13">Cell membrane</location>
        <topology evidence="13">Multi-pass membrane protein</topology>
    </subcellularLocation>
</comment>
<evidence type="ECO:0000256" key="1">
    <source>
        <dbReference type="ARBA" id="ARBA00004429"/>
    </source>
</evidence>
<evidence type="ECO:0000256" key="14">
    <source>
        <dbReference type="SAM" id="MobiDB-lite"/>
    </source>
</evidence>
<dbReference type="GO" id="GO:0051205">
    <property type="term" value="P:protein insertion into membrane"/>
    <property type="evidence" value="ECO:0007669"/>
    <property type="project" value="TreeGrafter"/>
</dbReference>
<evidence type="ECO:0000313" key="20">
    <source>
        <dbReference type="Proteomes" id="UP000290037"/>
    </source>
</evidence>
<dbReference type="InterPro" id="IPR028053">
    <property type="entry name" value="Membr_insert_YidC_N"/>
</dbReference>
<dbReference type="NCBIfam" id="NF002359">
    <property type="entry name" value="PRK01318.2-6"/>
    <property type="match status" value="1"/>
</dbReference>
<dbReference type="NCBIfam" id="NF002356">
    <property type="entry name" value="PRK01318.2-3"/>
    <property type="match status" value="1"/>
</dbReference>
<comment type="function">
    <text evidence="13">Required for the insertion and/or proper folding and/or complex formation of integral membrane proteins into the membrane. Involved in integration of membrane proteins that insert both dependently and independently of the Sec translocase complex, as well as at least some lipoproteins. Aids folding of multispanning membrane proteins.</text>
</comment>
<evidence type="ECO:0000256" key="13">
    <source>
        <dbReference type="HAMAP-Rule" id="MF_01810"/>
    </source>
</evidence>
<keyword evidence="7 13" id="KW-0653">Protein transport</keyword>
<dbReference type="Gene3D" id="2.70.98.90">
    <property type="match status" value="1"/>
</dbReference>
<dbReference type="CDD" id="cd19961">
    <property type="entry name" value="EcYidC-like_peri"/>
    <property type="match status" value="1"/>
</dbReference>
<dbReference type="GO" id="GO:0015031">
    <property type="term" value="P:protein transport"/>
    <property type="evidence" value="ECO:0007669"/>
    <property type="project" value="UniProtKB-KW"/>
</dbReference>
<dbReference type="HAMAP" id="MF_01810">
    <property type="entry name" value="YidC_type1"/>
    <property type="match status" value="1"/>
</dbReference>
<organism evidence="18 19">
    <name type="scientific">Leeuwenhoekiella palythoae</name>
    <dbReference type="NCBI Taxonomy" id="573501"/>
    <lineage>
        <taxon>Bacteria</taxon>
        <taxon>Pseudomonadati</taxon>
        <taxon>Bacteroidota</taxon>
        <taxon>Flavobacteriia</taxon>
        <taxon>Flavobacteriales</taxon>
        <taxon>Flavobacteriaceae</taxon>
        <taxon>Leeuwenhoekiella</taxon>
    </lineage>
</organism>
<evidence type="ECO:0000313" key="18">
    <source>
        <dbReference type="EMBL" id="SHI18125.1"/>
    </source>
</evidence>
<dbReference type="EMBL" id="FQXT01000004">
    <property type="protein sequence ID" value="SHI18125.1"/>
    <property type="molecule type" value="Genomic_DNA"/>
</dbReference>
<feature type="transmembrane region" description="Helical" evidence="13">
    <location>
        <begin position="12"/>
        <end position="28"/>
    </location>
</feature>
<dbReference type="GO" id="GO:0032977">
    <property type="term" value="F:membrane insertase activity"/>
    <property type="evidence" value="ECO:0007669"/>
    <property type="project" value="InterPro"/>
</dbReference>
<evidence type="ECO:0000256" key="2">
    <source>
        <dbReference type="ARBA" id="ARBA00010527"/>
    </source>
</evidence>
<reference evidence="19" key="2">
    <citation type="submission" date="2016-11" db="EMBL/GenBank/DDBJ databases">
        <authorList>
            <person name="Varghese N."/>
            <person name="Submissions S."/>
        </authorList>
    </citation>
    <scope>NUCLEOTIDE SEQUENCE [LARGE SCALE GENOMIC DNA]</scope>
    <source>
        <strain evidence="19">DSM 19859</strain>
    </source>
</reference>
<keyword evidence="10 13" id="KW-0143">Chaperone</keyword>
<feature type="transmembrane region" description="Helical" evidence="13">
    <location>
        <begin position="563"/>
        <end position="582"/>
    </location>
</feature>
<feature type="region of interest" description="Disordered" evidence="14">
    <location>
        <begin position="43"/>
        <end position="69"/>
    </location>
</feature>
<evidence type="ECO:0000256" key="10">
    <source>
        <dbReference type="ARBA" id="ARBA00023186"/>
    </source>
</evidence>
<evidence type="ECO:0000259" key="15">
    <source>
        <dbReference type="Pfam" id="PF02096"/>
    </source>
</evidence>
<evidence type="ECO:0000256" key="8">
    <source>
        <dbReference type="ARBA" id="ARBA00022989"/>
    </source>
</evidence>